<feature type="transmembrane region" description="Helical" evidence="2">
    <location>
        <begin position="1212"/>
        <end position="1232"/>
    </location>
</feature>
<feature type="compositionally biased region" description="Basic and acidic residues" evidence="1">
    <location>
        <begin position="306"/>
        <end position="321"/>
    </location>
</feature>
<feature type="non-terminal residue" evidence="4">
    <location>
        <position position="1"/>
    </location>
</feature>
<dbReference type="Proteomes" id="UP000310200">
    <property type="component" value="Unassembled WGS sequence"/>
</dbReference>
<evidence type="ECO:0000259" key="3">
    <source>
        <dbReference type="Pfam" id="PF00487"/>
    </source>
</evidence>
<keyword evidence="2" id="KW-0472">Membrane</keyword>
<sequence>TFSENRTFQRQILRAQNCINNPALLFSEAPLRTLYDPLGNSLEVKRTDRWKAKDQSAKYTTFGKNESPSIEKISISQNSYPPKRLSCKERNDTLQFPNTVLAQSEPSADEMNLHKASSRSIKLSRKCDLSQMKESQTRHEDIIALLPKIETPISSIMSKPVVSLSSQSFYDIADTVSTVSTPSSFKIENKKTFANIANRAKSISSKASNHLHPSNSEYEINVLHYENDVLPGNNFPQFAQSHLKSTNTNWSSVYNCSSLAKIQDDNNNLVEERNAIKSHTWDEDKTAGNIKYSWEIDNWMPHTSSQRKEPDNAEMKTAERNGRRPYDCKLKYSWQVIGTGTQTSHTLLQDLLNNMEDNKPAYKMCSIKYSWQIIGISTQASLHDYNDPDYWSGMLLTPSKNYNGNEAEIGSNETDHAKLHDYVRYPEGRSKKYLILNNQQTQTFAEKEIQADPNDCYAKYSWHNLIKQYLYGTNFRSADQTKTLEQIDNYDELLHKYVTKPLTPNISSKSSDNGNEKTKREELLMRLMYALKKLNQYERNVDKNRGTNVSHPDAEDTFAQKGEVLPQNVTDNIKSIVESTQEYIAKLDCQLKDLDNADQQIENSMMRTLKDIDGTFQSLLDDVCHEINKRREQLILETEIHKHESLIPLRACRRELEAQVQNAQNIISISEDILQHPHRYSANGFGKIISASNDIGRIPAVPYSEELPNINFDRPLNSYKEEIMEQISKLGCISRTVPVQIINIEERPAGLYVKWHVTNPEYFAEEQTYVVEKANGEILDPASSKFETVYRGSETSCFIRNIPVDRQVTLRVRIQADNVARSVHHVTRTFIPPYSWELDNKDYVITNNGKVAAKVTDTISTLFSQGPQFDANYIIEFKFLEVSPEGNDDEGIALVYDPQGSHDTLKRAASLMITPQGKIFMDGDEKLMRLPRMRLGAVIMISALRKNAHVLRVNIESENKCVTYDWRVQTPLYLAARFTGREKWRLTIEGASHSTRASSATAMYALHYPAFLELALRHSADAVRAEICIPRLNATQAAQVLVADLLPLGDQVFVGDIFIQAALDSIFTQRKTRDRRDQNVISGDSRTPCITASKKKRQRPAPGNIISVHACVLRIARLLLALIVTDDLIRLWAIAGINLICLLYGNRKRKRWASGSRGRTSSGSTRKSRTPRAKYPQIKQLFGYDPNFKWVVTGMVLVQFLSFFIVKDLSYPKLLLLAYCFGGVINHSLMLAIHEIAHNLAFGHARPMANRLFGFFANLPIGLPVSVSFKKYHLEHHRYQGDEKLDTDLPTLLEAKLFCTTFGKFCWVMLQPFFYAFRPLVTYPKVPTLLEYINLVIQLTFDACVWYFFGGKVLFYLLIGSFMAMGLHPVAGHFISEHYMYSKGFETYSYYGPLNFITFNVGYHNEHHDFPAVPGSRLPEVKRIAAEFYDDLPQHNSWVSVLYDFVMDPEIGPYARTKRRHRGLDQ</sequence>
<keyword evidence="5" id="KW-1185">Reference proteome</keyword>
<gene>
    <name evidence="4" type="ORF">DBV15_10180</name>
</gene>
<organism evidence="4 5">
    <name type="scientific">Temnothorax longispinosus</name>
    <dbReference type="NCBI Taxonomy" id="300112"/>
    <lineage>
        <taxon>Eukaryota</taxon>
        <taxon>Metazoa</taxon>
        <taxon>Ecdysozoa</taxon>
        <taxon>Arthropoda</taxon>
        <taxon>Hexapoda</taxon>
        <taxon>Insecta</taxon>
        <taxon>Pterygota</taxon>
        <taxon>Neoptera</taxon>
        <taxon>Endopterygota</taxon>
        <taxon>Hymenoptera</taxon>
        <taxon>Apocrita</taxon>
        <taxon>Aculeata</taxon>
        <taxon>Formicoidea</taxon>
        <taxon>Formicidae</taxon>
        <taxon>Myrmicinae</taxon>
        <taxon>Temnothorax</taxon>
    </lineage>
</organism>
<dbReference type="PANTHER" id="PTHR12879:SF8">
    <property type="entry name" value="SPHINGOLIPID DELTA(4)-DESATURASE DES1"/>
    <property type="match status" value="1"/>
</dbReference>
<feature type="domain" description="Fatty acid desaturase" evidence="3">
    <location>
        <begin position="1216"/>
        <end position="1431"/>
    </location>
</feature>
<evidence type="ECO:0000256" key="2">
    <source>
        <dbReference type="SAM" id="Phobius"/>
    </source>
</evidence>
<dbReference type="GO" id="GO:0042284">
    <property type="term" value="F:sphingolipid delta-4 desaturase activity"/>
    <property type="evidence" value="ECO:0007669"/>
    <property type="project" value="InterPro"/>
</dbReference>
<feature type="region of interest" description="Disordered" evidence="1">
    <location>
        <begin position="1153"/>
        <end position="1172"/>
    </location>
</feature>
<feature type="compositionally biased region" description="Polar residues" evidence="1">
    <location>
        <begin position="1079"/>
        <end position="1090"/>
    </location>
</feature>
<comment type="caution">
    <text evidence="4">The sequence shown here is derived from an EMBL/GenBank/DDBJ whole genome shotgun (WGS) entry which is preliminary data.</text>
</comment>
<feature type="transmembrane region" description="Helical" evidence="2">
    <location>
        <begin position="1129"/>
        <end position="1146"/>
    </location>
</feature>
<dbReference type="GO" id="GO:0016020">
    <property type="term" value="C:membrane"/>
    <property type="evidence" value="ECO:0007669"/>
    <property type="project" value="InterPro"/>
</dbReference>
<dbReference type="PANTHER" id="PTHR12879">
    <property type="entry name" value="SPHINGOLIPID DELTA 4 DESATURASE/C-4 HYDROXYLASE PROTEIN DES2"/>
    <property type="match status" value="1"/>
</dbReference>
<feature type="transmembrane region" description="Helical" evidence="2">
    <location>
        <begin position="1355"/>
        <end position="1375"/>
    </location>
</feature>
<evidence type="ECO:0000313" key="5">
    <source>
        <dbReference type="Proteomes" id="UP000310200"/>
    </source>
</evidence>
<feature type="transmembrane region" description="Helical" evidence="2">
    <location>
        <begin position="1252"/>
        <end position="1269"/>
    </location>
</feature>
<accession>A0A4S2L0E6</accession>
<reference evidence="4 5" key="1">
    <citation type="journal article" date="2019" name="Philos. Trans. R. Soc. Lond., B, Biol. Sci.">
        <title>Ant behaviour and brain gene expression of defending hosts depend on the ecological success of the intruding social parasite.</title>
        <authorList>
            <person name="Kaur R."/>
            <person name="Stoldt M."/>
            <person name="Jongepier E."/>
            <person name="Feldmeyer B."/>
            <person name="Menzel F."/>
            <person name="Bornberg-Bauer E."/>
            <person name="Foitzik S."/>
        </authorList>
    </citation>
    <scope>NUCLEOTIDE SEQUENCE [LARGE SCALE GENOMIC DNA]</scope>
    <source>
        <tissue evidence="4">Whole body</tissue>
    </source>
</reference>
<feature type="region of interest" description="Disordered" evidence="1">
    <location>
        <begin position="1077"/>
        <end position="1096"/>
    </location>
</feature>
<proteinExistence type="predicted"/>
<dbReference type="GO" id="GO:0046513">
    <property type="term" value="P:ceramide biosynthetic process"/>
    <property type="evidence" value="ECO:0007669"/>
    <property type="project" value="TreeGrafter"/>
</dbReference>
<evidence type="ECO:0000256" key="1">
    <source>
        <dbReference type="SAM" id="MobiDB-lite"/>
    </source>
</evidence>
<dbReference type="CDD" id="cd03508">
    <property type="entry name" value="Delta4-sphingolipid-FADS-like"/>
    <property type="match status" value="1"/>
</dbReference>
<protein>
    <recommendedName>
        <fullName evidence="3">Fatty acid desaturase domain-containing protein</fullName>
    </recommendedName>
</protein>
<dbReference type="InterPro" id="IPR005804">
    <property type="entry name" value="FA_desaturase_dom"/>
</dbReference>
<dbReference type="STRING" id="300112.A0A4S2L0E6"/>
<feature type="compositionally biased region" description="Low complexity" evidence="1">
    <location>
        <begin position="1154"/>
        <end position="1165"/>
    </location>
</feature>
<keyword evidence="2" id="KW-1133">Transmembrane helix</keyword>
<keyword evidence="2" id="KW-0812">Transmembrane</keyword>
<feature type="region of interest" description="Disordered" evidence="1">
    <location>
        <begin position="301"/>
        <end position="321"/>
    </location>
</feature>
<evidence type="ECO:0000313" key="4">
    <source>
        <dbReference type="EMBL" id="TGZ53797.1"/>
    </source>
</evidence>
<dbReference type="EMBL" id="QBLH01000893">
    <property type="protein sequence ID" value="TGZ53797.1"/>
    <property type="molecule type" value="Genomic_DNA"/>
</dbReference>
<dbReference type="Pfam" id="PF00487">
    <property type="entry name" value="FA_desaturase"/>
    <property type="match status" value="1"/>
</dbReference>
<dbReference type="InterPro" id="IPR011388">
    <property type="entry name" value="DES1/DES2"/>
</dbReference>
<name>A0A4S2L0E6_9HYME</name>